<dbReference type="Gene3D" id="2.150.10.10">
    <property type="entry name" value="Serralysin-like metalloprotease, C-terminal"/>
    <property type="match status" value="4"/>
</dbReference>
<dbReference type="Pfam" id="PF00353">
    <property type="entry name" value="HemolysinCabind"/>
    <property type="match status" value="5"/>
</dbReference>
<gene>
    <name evidence="5" type="ORF">C8N42_103221</name>
</gene>
<dbReference type="PROSITE" id="PS00330">
    <property type="entry name" value="HEMOLYSIN_CALCIUM"/>
    <property type="match status" value="6"/>
</dbReference>
<evidence type="ECO:0000313" key="6">
    <source>
        <dbReference type="Proteomes" id="UP000244077"/>
    </source>
</evidence>
<dbReference type="InterPro" id="IPR028992">
    <property type="entry name" value="Hedgehog/Intein_dom"/>
</dbReference>
<dbReference type="OrthoDB" id="6305173at2"/>
<dbReference type="PANTHER" id="PTHR38340:SF1">
    <property type="entry name" value="S-LAYER PROTEIN"/>
    <property type="match status" value="1"/>
</dbReference>
<dbReference type="InterPro" id="IPR018511">
    <property type="entry name" value="Hemolysin-typ_Ca-bd_CS"/>
</dbReference>
<evidence type="ECO:0000256" key="1">
    <source>
        <dbReference type="ARBA" id="ARBA00004613"/>
    </source>
</evidence>
<evidence type="ECO:0000259" key="4">
    <source>
        <dbReference type="Pfam" id="PF13403"/>
    </source>
</evidence>
<dbReference type="Gene3D" id="2.170.16.10">
    <property type="entry name" value="Hedgehog/Intein (Hint) domain"/>
    <property type="match status" value="1"/>
</dbReference>
<evidence type="ECO:0000313" key="5">
    <source>
        <dbReference type="EMBL" id="PTQ74930.1"/>
    </source>
</evidence>
<dbReference type="Pfam" id="PF13403">
    <property type="entry name" value="Hint_2"/>
    <property type="match status" value="1"/>
</dbReference>
<comment type="subcellular location">
    <subcellularLocation>
        <location evidence="1">Secreted</location>
    </subcellularLocation>
</comment>
<dbReference type="Proteomes" id="UP000244077">
    <property type="component" value="Unassembled WGS sequence"/>
</dbReference>
<keyword evidence="2" id="KW-0964">Secreted</keyword>
<organism evidence="5 6">
    <name type="scientific">Celeribacter persicus</name>
    <dbReference type="NCBI Taxonomy" id="1651082"/>
    <lineage>
        <taxon>Bacteria</taxon>
        <taxon>Pseudomonadati</taxon>
        <taxon>Pseudomonadota</taxon>
        <taxon>Alphaproteobacteria</taxon>
        <taxon>Rhodobacterales</taxon>
        <taxon>Roseobacteraceae</taxon>
        <taxon>Celeribacter</taxon>
    </lineage>
</organism>
<dbReference type="PANTHER" id="PTHR38340">
    <property type="entry name" value="S-LAYER PROTEIN"/>
    <property type="match status" value="1"/>
</dbReference>
<keyword evidence="6" id="KW-1185">Reference proteome</keyword>
<dbReference type="SUPFAM" id="SSF51294">
    <property type="entry name" value="Hedgehog/intein (Hint) domain"/>
    <property type="match status" value="1"/>
</dbReference>
<dbReference type="GO" id="GO:0016539">
    <property type="term" value="P:intein-mediated protein splicing"/>
    <property type="evidence" value="ECO:0007669"/>
    <property type="project" value="InterPro"/>
</dbReference>
<dbReference type="InterPro" id="IPR036844">
    <property type="entry name" value="Hint_dom_sf"/>
</dbReference>
<feature type="region of interest" description="Disordered" evidence="3">
    <location>
        <begin position="399"/>
        <end position="447"/>
    </location>
</feature>
<dbReference type="EMBL" id="QAOH01000003">
    <property type="protein sequence ID" value="PTQ74930.1"/>
    <property type="molecule type" value="Genomic_DNA"/>
</dbReference>
<dbReference type="GO" id="GO:0005576">
    <property type="term" value="C:extracellular region"/>
    <property type="evidence" value="ECO:0007669"/>
    <property type="project" value="UniProtKB-SubCell"/>
</dbReference>
<evidence type="ECO:0000256" key="2">
    <source>
        <dbReference type="ARBA" id="ARBA00022525"/>
    </source>
</evidence>
<evidence type="ECO:0000256" key="3">
    <source>
        <dbReference type="SAM" id="MobiDB-lite"/>
    </source>
</evidence>
<protein>
    <submittedName>
        <fullName evidence="5">Ca2+-binding RTX toxin-like protein</fullName>
    </submittedName>
</protein>
<sequence>MAASTLIYDVTNLAQVETINFFKGASEDLVSSDRITVYDNSDNISGQGAIHTAGGGTYDDDIRFEGLSKPGFQTAGATQVRLTFENAVANQAVSNADTVTVEYLDDDGNLLGTQTLYTVHTGNSWGGRMNGASNTEDYILLTDDPDHLVDPTANVYIFGPDVSQSGKFFVGNESWKTSDFVLPSDGYVDGTDERDVINSGYQGDPDGDRVDSGDAILPGATGDDDYIRAYGGNDTVFSGSGDDVIEAGDGNDIVFDTGGVDTIYGGDGDDILEGGEGGDTIDGGAGADTVSYSTSDAAVTVSLDENHTDNHTGGISAAGGHATGDVLTNIENLEGSVHDDLLEGDELGNNLSGYDGDDELYGMGGDDQLWGNFGDDTLDGGSGNDTLYGGFGNDTLYGGDGNDRLDGSNGDDILHGEEGDDVLRGEDGNDRLRGGKGDDSYNGDRGDDIFILESSDNGHDVIDDFNFGNSGSLEDGDQSNNDFVDLSGYYNQDNYNAAVADGVIDPSVIKNPLQWLHADNSNDGVLNDTYIWGSDSSLKLTAAGGTPVYSDSLTYDNTNVICFVAGTLIATRLGQMPVEHLKVGDSVLTRDNGFQTIRWIGSTERRAVGKVAPIRIARDAFGNTRDLLVSPNHRMLLTGADVELMSGSHEVLVAAKYLVDGRSVRQIEGGHVEYFHILFDNHEIVLAEGCWSESFHPGRVGLDSLCEATRQEVYTLFPELWGEMVMDGKATARMVVKQHEATVLRRALYLP</sequence>
<dbReference type="InterPro" id="IPR050557">
    <property type="entry name" value="RTX_toxin/Mannuronan_C5-epim"/>
</dbReference>
<proteinExistence type="predicted"/>
<reference evidence="5 6" key="1">
    <citation type="submission" date="2018-04" db="EMBL/GenBank/DDBJ databases">
        <title>Genomic Encyclopedia of Archaeal and Bacterial Type Strains, Phase II (KMG-II): from individual species to whole genera.</title>
        <authorList>
            <person name="Goeker M."/>
        </authorList>
    </citation>
    <scope>NUCLEOTIDE SEQUENCE [LARGE SCALE GENOMIC DNA]</scope>
    <source>
        <strain evidence="5 6">DSM 100434</strain>
    </source>
</reference>
<dbReference type="InterPro" id="IPR011049">
    <property type="entry name" value="Serralysin-like_metalloprot_C"/>
</dbReference>
<dbReference type="PRINTS" id="PR00313">
    <property type="entry name" value="CABNDNGRPT"/>
</dbReference>
<dbReference type="GO" id="GO:0005509">
    <property type="term" value="F:calcium ion binding"/>
    <property type="evidence" value="ECO:0007669"/>
    <property type="project" value="InterPro"/>
</dbReference>
<name>A0A2T5HTL4_9RHOB</name>
<comment type="caution">
    <text evidence="5">The sequence shown here is derived from an EMBL/GenBank/DDBJ whole genome shotgun (WGS) entry which is preliminary data.</text>
</comment>
<dbReference type="RefSeq" id="WP_107815589.1">
    <property type="nucleotide sequence ID" value="NZ_QAOH01000003.1"/>
</dbReference>
<dbReference type="SUPFAM" id="SSF51120">
    <property type="entry name" value="beta-Roll"/>
    <property type="match status" value="2"/>
</dbReference>
<feature type="domain" description="Hedgehog/Intein (Hint)" evidence="4">
    <location>
        <begin position="561"/>
        <end position="698"/>
    </location>
</feature>
<feature type="compositionally biased region" description="Basic and acidic residues" evidence="3">
    <location>
        <begin position="401"/>
        <end position="447"/>
    </location>
</feature>
<dbReference type="AlphaFoldDB" id="A0A2T5HTL4"/>
<dbReference type="PROSITE" id="PS50817">
    <property type="entry name" value="INTEIN_N_TER"/>
    <property type="match status" value="1"/>
</dbReference>
<dbReference type="InterPro" id="IPR001343">
    <property type="entry name" value="Hemolysn_Ca-bd"/>
</dbReference>
<dbReference type="InterPro" id="IPR006141">
    <property type="entry name" value="Intein_N"/>
</dbReference>
<accession>A0A2T5HTL4</accession>